<proteinExistence type="predicted"/>
<dbReference type="EMBL" id="JAAROL010000004">
    <property type="protein sequence ID" value="MBC1332474.1"/>
    <property type="molecule type" value="Genomic_DNA"/>
</dbReference>
<comment type="caution">
    <text evidence="1">The sequence shown here is derived from an EMBL/GenBank/DDBJ whole genome shotgun (WGS) entry which is preliminary data.</text>
</comment>
<dbReference type="AlphaFoldDB" id="A0A7X0WEV9"/>
<evidence type="ECO:0000313" key="1">
    <source>
        <dbReference type="EMBL" id="MBC1332474.1"/>
    </source>
</evidence>
<gene>
    <name evidence="1" type="ORF">HB759_11065</name>
</gene>
<dbReference type="Proteomes" id="UP000532866">
    <property type="component" value="Unassembled WGS sequence"/>
</dbReference>
<organism evidence="1 2">
    <name type="scientific">Listeria booriae</name>
    <dbReference type="NCBI Taxonomy" id="1552123"/>
    <lineage>
        <taxon>Bacteria</taxon>
        <taxon>Bacillati</taxon>
        <taxon>Bacillota</taxon>
        <taxon>Bacilli</taxon>
        <taxon>Bacillales</taxon>
        <taxon>Listeriaceae</taxon>
        <taxon>Listeria</taxon>
    </lineage>
</organism>
<sequence length="291" mass="33030">MVWFVGAAIVVGFGAVAWYDRFAKSKRIAVMHKTMERKMAYSAAIQAPKIILAGGSDVLYSFDADVIAEKLQQPTVNFGLNIGLGAGFLLDIAKAQAKSGDTLIVSLAYALYWKPLFDVFGFEYFRMYDRKKLRYFTIRQRLYYLMKNTALNRRYVETNFELSASGSYRGLAGTELAPAKKIPLIFPAYFTRSETTRVLEELQETCAEQGITLYVTYPSTLYFEEYLASAYLKELDRYLKSHFQVIGSPTDFFVSERDIYNSVYHVNASGQAKRTAALVSFLTAKRRGDIE</sequence>
<evidence type="ECO:0000313" key="2">
    <source>
        <dbReference type="Proteomes" id="UP000532866"/>
    </source>
</evidence>
<protein>
    <submittedName>
        <fullName evidence="1">Uncharacterized protein</fullName>
    </submittedName>
</protein>
<name>A0A7X0WEV9_9LIST</name>
<dbReference type="RefSeq" id="WP_185374193.1">
    <property type="nucleotide sequence ID" value="NZ_JAARNB010000004.1"/>
</dbReference>
<accession>A0A7X0WEV9</accession>
<reference evidence="1 2" key="1">
    <citation type="submission" date="2020-03" db="EMBL/GenBank/DDBJ databases">
        <title>Soil Listeria distribution.</title>
        <authorList>
            <person name="Liao J."/>
            <person name="Wiedmann M."/>
        </authorList>
    </citation>
    <scope>NUCLEOTIDE SEQUENCE [LARGE SCALE GENOMIC DNA]</scope>
    <source>
        <strain evidence="1 2">FSL L7-1833</strain>
    </source>
</reference>